<keyword evidence="2" id="KW-1185">Reference proteome</keyword>
<dbReference type="Proteomes" id="UP000223527">
    <property type="component" value="Unassembled WGS sequence"/>
</dbReference>
<organism evidence="1 2">
    <name type="scientific">Teichococcus rhizosphaerae</name>
    <dbReference type="NCBI Taxonomy" id="1335062"/>
    <lineage>
        <taxon>Bacteria</taxon>
        <taxon>Pseudomonadati</taxon>
        <taxon>Pseudomonadota</taxon>
        <taxon>Alphaproteobacteria</taxon>
        <taxon>Acetobacterales</taxon>
        <taxon>Roseomonadaceae</taxon>
        <taxon>Roseomonas</taxon>
    </lineage>
</organism>
<protein>
    <submittedName>
        <fullName evidence="1">Uncharacterized protein</fullName>
    </submittedName>
</protein>
<evidence type="ECO:0000313" key="2">
    <source>
        <dbReference type="Proteomes" id="UP000223527"/>
    </source>
</evidence>
<sequence>MSDTDPFAAIPAPVLSLVRALWHEGAARVELHEREDTVWLCDAGGARSWSVRLLDTHDSGHVALVVHTHTGRTFRMSGSLSGLAEELRARAEAAAAGDANEDPVHAAADAIAKGTGTEATPFFRRVVAVHHETYRRVSRWTARSLVVDLEMFDGRRATAYVGVPNYPGDHYSFSFSALDGGAFERAEGGWRRTGQPVSGLEATHGDLAAAPPQPTTLEIRAPTGTVIWSGPADGKRAVLLAGRRLLREWTGRSFQCTAWLLDGHGEVEVTSDLAAMRRDADRMTSRAVNDVRASAAAMRRRAEQQQQAKEKVA</sequence>
<proteinExistence type="predicted"/>
<evidence type="ECO:0000313" key="1">
    <source>
        <dbReference type="EMBL" id="PHK94135.1"/>
    </source>
</evidence>
<dbReference type="AlphaFoldDB" id="A0A2C7A9S7"/>
<comment type="caution">
    <text evidence="1">The sequence shown here is derived from an EMBL/GenBank/DDBJ whole genome shotgun (WGS) entry which is preliminary data.</text>
</comment>
<dbReference type="EMBL" id="PDNU01000031">
    <property type="protein sequence ID" value="PHK94135.1"/>
    <property type="molecule type" value="Genomic_DNA"/>
</dbReference>
<gene>
    <name evidence="1" type="ORF">CR162_15340</name>
</gene>
<accession>A0A2C7A9S7</accession>
<reference evidence="1 2" key="1">
    <citation type="submission" date="2017-10" db="EMBL/GenBank/DDBJ databases">
        <authorList>
            <person name="Banno H."/>
            <person name="Chua N.-H."/>
        </authorList>
    </citation>
    <scope>NUCLEOTIDE SEQUENCE [LARGE SCALE GENOMIC DNA]</scope>
    <source>
        <strain evidence="1 2">YW11</strain>
    </source>
</reference>
<dbReference type="RefSeq" id="WP_099096408.1">
    <property type="nucleotide sequence ID" value="NZ_PDNU01000031.1"/>
</dbReference>
<name>A0A2C7A9S7_9PROT</name>